<dbReference type="Gene3D" id="1.20.58.70">
    <property type="match status" value="1"/>
</dbReference>
<evidence type="ECO:0000256" key="1">
    <source>
        <dbReference type="ARBA" id="ARBA00004409"/>
    </source>
</evidence>
<dbReference type="PROSITE" id="PS50192">
    <property type="entry name" value="T_SNARE"/>
    <property type="match status" value="1"/>
</dbReference>
<keyword evidence="8" id="KW-0175">Coiled coil</keyword>
<proteinExistence type="inferred from homology"/>
<evidence type="ECO:0000259" key="12">
    <source>
        <dbReference type="PROSITE" id="PS50192"/>
    </source>
</evidence>
<evidence type="ECO:0000256" key="8">
    <source>
        <dbReference type="ARBA" id="ARBA00023054"/>
    </source>
</evidence>
<comment type="subcellular location">
    <subcellularLocation>
        <location evidence="1">Golgi apparatus membrane</location>
        <topology evidence="1">Single-pass type IV membrane protein</topology>
    </subcellularLocation>
</comment>
<evidence type="ECO:0000256" key="4">
    <source>
        <dbReference type="ARBA" id="ARBA00022692"/>
    </source>
</evidence>
<keyword evidence="3" id="KW-0813">Transport</keyword>
<feature type="transmembrane region" description="Helical" evidence="11">
    <location>
        <begin position="398"/>
        <end position="419"/>
    </location>
</feature>
<dbReference type="FunFam" id="1.20.58.70:FF:000021">
    <property type="entry name" value="SNARE complex subunit (Tlg2)"/>
    <property type="match status" value="1"/>
</dbReference>
<dbReference type="AlphaFoldDB" id="A0A5C3ELN5"/>
<dbReference type="GO" id="GO:0005484">
    <property type="term" value="F:SNAP receptor activity"/>
    <property type="evidence" value="ECO:0007669"/>
    <property type="project" value="InterPro"/>
</dbReference>
<evidence type="ECO:0000256" key="5">
    <source>
        <dbReference type="ARBA" id="ARBA00022927"/>
    </source>
</evidence>
<accession>A0A5C3ELN5</accession>
<dbReference type="GO" id="GO:0000139">
    <property type="term" value="C:Golgi membrane"/>
    <property type="evidence" value="ECO:0007669"/>
    <property type="project" value="UniProtKB-SubCell"/>
</dbReference>
<dbReference type="InterPro" id="IPR000727">
    <property type="entry name" value="T_SNARE_dom"/>
</dbReference>
<keyword evidence="5" id="KW-0653">Protein transport</keyword>
<dbReference type="OrthoDB" id="10251371at2759"/>
<feature type="region of interest" description="Disordered" evidence="10">
    <location>
        <begin position="1"/>
        <end position="27"/>
    </location>
</feature>
<evidence type="ECO:0000313" key="14">
    <source>
        <dbReference type="Proteomes" id="UP000324022"/>
    </source>
</evidence>
<dbReference type="GO" id="GO:0031201">
    <property type="term" value="C:SNARE complex"/>
    <property type="evidence" value="ECO:0007669"/>
    <property type="project" value="TreeGrafter"/>
</dbReference>
<keyword evidence="4 11" id="KW-0812">Transmembrane</keyword>
<sequence length="443" mass="49218">MAAHYPLGSSSTPPPYASGVSGPSSHLGQIRSRTLLFLSYRDSAGPSSRSRTRTTSAGGDVYFQAPYTDSLDDPLGSNSLNNNNGPLESDTEHLLPSRRSREGHIALSLDDSSTPSSQLPPKWMDVSDQVDQILSSIRPRMDRLSRLHEKHLRPGFADKSTEEKQIESLALEITKDFRRCSRLVAGLASFTQHLIREAKRNQSDVTVRQIALAQNVQTALATRVQDLSGAFRKQQSLYLKRMKGMEVRDRDIRAARGLAPPSSSAKGKEPESTPSSSSGAFRDSELAVREDIELSRASLASPNSTSTSNLLLFEEPSSTTSQNDREIQQRSQEIDQIAKSIQELAQLFGDLQTLVIDQGTMLDRIDYNVELMGRELKGAVEELETATRYQRRSGRRQCILFLCLLIAVLVAIIVIKPFWRFFASNSSSPQTREEDLEGSIRMF</sequence>
<evidence type="ECO:0000256" key="7">
    <source>
        <dbReference type="ARBA" id="ARBA00023034"/>
    </source>
</evidence>
<dbReference type="InterPro" id="IPR006012">
    <property type="entry name" value="Syntaxin/epimorphin_CS"/>
</dbReference>
<keyword evidence="7" id="KW-0333">Golgi apparatus</keyword>
<feature type="region of interest" description="Disordered" evidence="10">
    <location>
        <begin position="254"/>
        <end position="284"/>
    </location>
</feature>
<dbReference type="PANTHER" id="PTHR19957">
    <property type="entry name" value="SYNTAXIN"/>
    <property type="match status" value="1"/>
</dbReference>
<protein>
    <submittedName>
        <fullName evidence="13">Related to TLG2 - member of the syntaxin family of t-SNAREs</fullName>
    </submittedName>
</protein>
<dbReference type="InterPro" id="IPR010989">
    <property type="entry name" value="SNARE"/>
</dbReference>
<dbReference type="SMART" id="SM00397">
    <property type="entry name" value="t_SNARE"/>
    <property type="match status" value="1"/>
</dbReference>
<evidence type="ECO:0000256" key="6">
    <source>
        <dbReference type="ARBA" id="ARBA00022989"/>
    </source>
</evidence>
<evidence type="ECO:0000256" key="9">
    <source>
        <dbReference type="ARBA" id="ARBA00023136"/>
    </source>
</evidence>
<dbReference type="Proteomes" id="UP000324022">
    <property type="component" value="Unassembled WGS sequence"/>
</dbReference>
<dbReference type="GO" id="GO:0000149">
    <property type="term" value="F:SNARE binding"/>
    <property type="evidence" value="ECO:0007669"/>
    <property type="project" value="TreeGrafter"/>
</dbReference>
<evidence type="ECO:0000256" key="3">
    <source>
        <dbReference type="ARBA" id="ARBA00022448"/>
    </source>
</evidence>
<evidence type="ECO:0000313" key="13">
    <source>
        <dbReference type="EMBL" id="SPO31468.1"/>
    </source>
</evidence>
<gene>
    <name evidence="13" type="ORF">UTRI_06598</name>
</gene>
<keyword evidence="9 11" id="KW-0472">Membrane</keyword>
<feature type="domain" description="T-SNARE coiled-coil homology" evidence="12">
    <location>
        <begin position="324"/>
        <end position="386"/>
    </location>
</feature>
<feature type="compositionally biased region" description="Low complexity" evidence="10">
    <location>
        <begin position="47"/>
        <end position="56"/>
    </location>
</feature>
<dbReference type="EMBL" id="OOIN01000038">
    <property type="protein sequence ID" value="SPO31468.1"/>
    <property type="molecule type" value="Genomic_DNA"/>
</dbReference>
<keyword evidence="14" id="KW-1185">Reference proteome</keyword>
<feature type="region of interest" description="Disordered" evidence="10">
    <location>
        <begin position="42"/>
        <end position="94"/>
    </location>
</feature>
<evidence type="ECO:0000256" key="2">
    <source>
        <dbReference type="ARBA" id="ARBA00009063"/>
    </source>
</evidence>
<dbReference type="PROSITE" id="PS00914">
    <property type="entry name" value="SYNTAXIN"/>
    <property type="match status" value="1"/>
</dbReference>
<evidence type="ECO:0000256" key="11">
    <source>
        <dbReference type="SAM" id="Phobius"/>
    </source>
</evidence>
<reference evidence="13 14" key="1">
    <citation type="submission" date="2018-03" db="EMBL/GenBank/DDBJ databases">
        <authorList>
            <person name="Guldener U."/>
        </authorList>
    </citation>
    <scope>NUCLEOTIDE SEQUENCE [LARGE SCALE GENOMIC DNA]</scope>
    <source>
        <strain evidence="13 14">NBRC100155</strain>
    </source>
</reference>
<feature type="compositionally biased region" description="Low complexity" evidence="10">
    <location>
        <begin position="73"/>
        <end position="87"/>
    </location>
</feature>
<dbReference type="SUPFAM" id="SSF47661">
    <property type="entry name" value="t-snare proteins"/>
    <property type="match status" value="1"/>
</dbReference>
<keyword evidence="6 11" id="KW-1133">Transmembrane helix</keyword>
<name>A0A5C3ELN5_9BASI</name>
<dbReference type="InterPro" id="IPR045242">
    <property type="entry name" value="Syntaxin"/>
</dbReference>
<dbReference type="GO" id="GO:0006886">
    <property type="term" value="P:intracellular protein transport"/>
    <property type="evidence" value="ECO:0007669"/>
    <property type="project" value="InterPro"/>
</dbReference>
<dbReference type="CDD" id="cd15845">
    <property type="entry name" value="SNARE_syntaxin16"/>
    <property type="match status" value="1"/>
</dbReference>
<dbReference type="GO" id="GO:0048278">
    <property type="term" value="P:vesicle docking"/>
    <property type="evidence" value="ECO:0007669"/>
    <property type="project" value="TreeGrafter"/>
</dbReference>
<comment type="similarity">
    <text evidence="2">Belongs to the syntaxin family.</text>
</comment>
<dbReference type="PANTHER" id="PTHR19957:SF83">
    <property type="entry name" value="SYNTAXIN-16"/>
    <property type="match status" value="1"/>
</dbReference>
<evidence type="ECO:0000256" key="10">
    <source>
        <dbReference type="SAM" id="MobiDB-lite"/>
    </source>
</evidence>
<dbReference type="Pfam" id="PF05739">
    <property type="entry name" value="SNARE"/>
    <property type="match status" value="1"/>
</dbReference>
<dbReference type="GO" id="GO:0006906">
    <property type="term" value="P:vesicle fusion"/>
    <property type="evidence" value="ECO:0007669"/>
    <property type="project" value="TreeGrafter"/>
</dbReference>
<organism evidence="13 14">
    <name type="scientific">Ustilago trichophora</name>
    <dbReference type="NCBI Taxonomy" id="86804"/>
    <lineage>
        <taxon>Eukaryota</taxon>
        <taxon>Fungi</taxon>
        <taxon>Dikarya</taxon>
        <taxon>Basidiomycota</taxon>
        <taxon>Ustilaginomycotina</taxon>
        <taxon>Ustilaginomycetes</taxon>
        <taxon>Ustilaginales</taxon>
        <taxon>Ustilaginaceae</taxon>
        <taxon>Ustilago</taxon>
    </lineage>
</organism>